<dbReference type="CDD" id="cd07033">
    <property type="entry name" value="TPP_PYR_DXS_TK_like"/>
    <property type="match status" value="1"/>
</dbReference>
<gene>
    <name evidence="3" type="ORF">S06H3_00708</name>
</gene>
<dbReference type="PANTHER" id="PTHR43825:SF1">
    <property type="entry name" value="TRANSKETOLASE-LIKE PYRIMIDINE-BINDING DOMAIN-CONTAINING PROTEIN"/>
    <property type="match status" value="1"/>
</dbReference>
<accession>X1JJ21</accession>
<dbReference type="InterPro" id="IPR005475">
    <property type="entry name" value="Transketolase-like_Pyr-bd"/>
</dbReference>
<dbReference type="AlphaFoldDB" id="X1JJ21"/>
<feature type="domain" description="Transketolase-like pyrimidine-binding" evidence="2">
    <location>
        <begin position="173"/>
        <end position="292"/>
    </location>
</feature>
<dbReference type="EMBL" id="BARV01000142">
    <property type="protein sequence ID" value="GAH94057.1"/>
    <property type="molecule type" value="Genomic_DNA"/>
</dbReference>
<reference evidence="3" key="1">
    <citation type="journal article" date="2014" name="Front. Microbiol.">
        <title>High frequency of phylogenetically diverse reductive dehalogenase-homologous genes in deep subseafloor sedimentary metagenomes.</title>
        <authorList>
            <person name="Kawai M."/>
            <person name="Futagami T."/>
            <person name="Toyoda A."/>
            <person name="Takaki Y."/>
            <person name="Nishi S."/>
            <person name="Hori S."/>
            <person name="Arai W."/>
            <person name="Tsubouchi T."/>
            <person name="Morono Y."/>
            <person name="Uchiyama I."/>
            <person name="Ito T."/>
            <person name="Fujiyama A."/>
            <person name="Inagaki F."/>
            <person name="Takami H."/>
        </authorList>
    </citation>
    <scope>NUCLEOTIDE SEQUENCE</scope>
    <source>
        <strain evidence="3">Expedition CK06-06</strain>
    </source>
</reference>
<dbReference type="InterPro" id="IPR051157">
    <property type="entry name" value="PDH/Transketolase"/>
</dbReference>
<evidence type="ECO:0000259" key="1">
    <source>
        <dbReference type="Pfam" id="PF00456"/>
    </source>
</evidence>
<feature type="domain" description="Transketolase N-terminal" evidence="1">
    <location>
        <begin position="1"/>
        <end position="139"/>
    </location>
</feature>
<proteinExistence type="predicted"/>
<dbReference type="InterPro" id="IPR005474">
    <property type="entry name" value="Transketolase_N"/>
</dbReference>
<dbReference type="Pfam" id="PF02779">
    <property type="entry name" value="Transket_pyr"/>
    <property type="match status" value="1"/>
</dbReference>
<dbReference type="SUPFAM" id="SSF52518">
    <property type="entry name" value="Thiamin diphosphate-binding fold (THDP-binding)"/>
    <property type="match status" value="2"/>
</dbReference>
<dbReference type="Pfam" id="PF00456">
    <property type="entry name" value="Transketolase_N"/>
    <property type="match status" value="1"/>
</dbReference>
<comment type="caution">
    <text evidence="3">The sequence shown here is derived from an EMBL/GenBank/DDBJ whole genome shotgun (WGS) entry which is preliminary data.</text>
</comment>
<evidence type="ECO:0008006" key="4">
    <source>
        <dbReference type="Google" id="ProtNLM"/>
    </source>
</evidence>
<dbReference type="Gene3D" id="3.40.50.970">
    <property type="match status" value="2"/>
</dbReference>
<protein>
    <recommendedName>
        <fullName evidence="4">Transketolase-like pyrimidine-binding domain-containing protein</fullName>
    </recommendedName>
</protein>
<dbReference type="InterPro" id="IPR029061">
    <property type="entry name" value="THDP-binding"/>
</dbReference>
<dbReference type="PANTHER" id="PTHR43825">
    <property type="entry name" value="PYRUVATE DEHYDROGENASE E1 COMPONENT"/>
    <property type="match status" value="1"/>
</dbReference>
<feature type="non-terminal residue" evidence="3">
    <location>
        <position position="292"/>
    </location>
</feature>
<name>X1JJ21_9ZZZZ</name>
<evidence type="ECO:0000313" key="3">
    <source>
        <dbReference type="EMBL" id="GAH94057.1"/>
    </source>
</evidence>
<sequence>MGDGEQSKGQISEARRLAKKFQLNNITVIIDYNRLQLSGSLEEIMPQNIKENYLADGWDVLEIDGHNYQEIYQALREAVNNKNSPVAIMAQTSMGKGVSFMEDKFEFHGMPLSFDQCKAALPELGFDDNLDEYFTQMEEKRKRNPGEMSSGEKIVKKINILTGKPHTYTQKEKIDNRSAFGNALEDLGKINLSHQNSTPIAVLDCDLIGSVKTGKFAAAHPDNFFQAGIQEHNTATVAGALSVEGIVTFFADFGVFGVDETYNQQRLNDINQTNLKLICTHNGIEVGQDGKT</sequence>
<evidence type="ECO:0000259" key="2">
    <source>
        <dbReference type="Pfam" id="PF02779"/>
    </source>
</evidence>
<organism evidence="3">
    <name type="scientific">marine sediment metagenome</name>
    <dbReference type="NCBI Taxonomy" id="412755"/>
    <lineage>
        <taxon>unclassified sequences</taxon>
        <taxon>metagenomes</taxon>
        <taxon>ecological metagenomes</taxon>
    </lineage>
</organism>